<evidence type="ECO:0000256" key="1">
    <source>
        <dbReference type="SAM" id="MobiDB-lite"/>
    </source>
</evidence>
<evidence type="ECO:0000256" key="3">
    <source>
        <dbReference type="SAM" id="SignalP"/>
    </source>
</evidence>
<feature type="compositionally biased region" description="Polar residues" evidence="1">
    <location>
        <begin position="26"/>
        <end position="39"/>
    </location>
</feature>
<keyword evidence="2" id="KW-1133">Transmembrane helix</keyword>
<feature type="region of interest" description="Disordered" evidence="1">
    <location>
        <begin position="26"/>
        <end position="55"/>
    </location>
</feature>
<accession>A0A9K3PPK4</accession>
<keyword evidence="2" id="KW-0812">Transmembrane</keyword>
<feature type="compositionally biased region" description="Low complexity" evidence="1">
    <location>
        <begin position="40"/>
        <end position="55"/>
    </location>
</feature>
<proteinExistence type="predicted"/>
<feature type="signal peptide" evidence="3">
    <location>
        <begin position="1"/>
        <end position="26"/>
    </location>
</feature>
<evidence type="ECO:0000313" key="5">
    <source>
        <dbReference type="Proteomes" id="UP000693970"/>
    </source>
</evidence>
<evidence type="ECO:0000256" key="2">
    <source>
        <dbReference type="SAM" id="Phobius"/>
    </source>
</evidence>
<keyword evidence="3" id="KW-0732">Signal</keyword>
<protein>
    <submittedName>
        <fullName evidence="4">Uncharacterized protein</fullName>
    </submittedName>
</protein>
<feature type="chain" id="PRO_5039907010" evidence="3">
    <location>
        <begin position="27"/>
        <end position="544"/>
    </location>
</feature>
<dbReference type="Proteomes" id="UP000693970">
    <property type="component" value="Unassembled WGS sequence"/>
</dbReference>
<comment type="caution">
    <text evidence="4">The sequence shown here is derived from an EMBL/GenBank/DDBJ whole genome shotgun (WGS) entry which is preliminary data.</text>
</comment>
<organism evidence="4 5">
    <name type="scientific">Nitzschia inconspicua</name>
    <dbReference type="NCBI Taxonomy" id="303405"/>
    <lineage>
        <taxon>Eukaryota</taxon>
        <taxon>Sar</taxon>
        <taxon>Stramenopiles</taxon>
        <taxon>Ochrophyta</taxon>
        <taxon>Bacillariophyta</taxon>
        <taxon>Bacillariophyceae</taxon>
        <taxon>Bacillariophycidae</taxon>
        <taxon>Bacillariales</taxon>
        <taxon>Bacillariaceae</taxon>
        <taxon>Nitzschia</taxon>
    </lineage>
</organism>
<name>A0A9K3PPK4_9STRA</name>
<keyword evidence="5" id="KW-1185">Reference proteome</keyword>
<feature type="region of interest" description="Disordered" evidence="1">
    <location>
        <begin position="509"/>
        <end position="544"/>
    </location>
</feature>
<dbReference type="EMBL" id="JAGRRH010000016">
    <property type="protein sequence ID" value="KAG7354461.1"/>
    <property type="molecule type" value="Genomic_DNA"/>
</dbReference>
<reference evidence="4" key="2">
    <citation type="submission" date="2021-04" db="EMBL/GenBank/DDBJ databases">
        <authorList>
            <person name="Podell S."/>
        </authorList>
    </citation>
    <scope>NUCLEOTIDE SEQUENCE</scope>
    <source>
        <strain evidence="4">Hildebrandi</strain>
    </source>
</reference>
<dbReference type="AlphaFoldDB" id="A0A9K3PPK4"/>
<gene>
    <name evidence="4" type="ORF">IV203_003817</name>
</gene>
<sequence length="544" mass="60860">MVASSFYYHAFLFLVLLKDFPSTAQSGKLDNESPLTPSLTPTDNNNGGTPTNKNNSITIEYEYQLEINHGTVFPSTTSNARNTNNQSIQQILQSKIDNDLLKSLQTMLPHGGVTAASPSVDLVPNVRFSNLESNVFMDCFTSSDECGLVRTKLIIGYSGIKPEYSLERVGYQLVQEYLQNITDNSQRRILITYLYPYWVSNAIQLQMRPIQQTMSEAEVAVVEESILHVVGATVAAMEGDTEILHVQFIYQDLIDAQRDGDEDADVVGAANNSSDTTVLTNTFNRTLQADFQIHGICRQCNDRDFAAIVNTVVPKQLNALQMRLQKNGRFDNTTYFDNLVELSFGLPQLPDDLPTTDHPDLYDTTVPTTDSYLPVFFFLGISMTVGILGTGMFFIWKDIQDGYDDDDKDDEYEKEGGFSTASESAMEDDEVVTSDGDAPHLNRRPLDPVSVEEYDIQDPTSVATDRMSLNEYQVETVLSNEVMEDGRQIRHYNAVPSRHPRRHQSFVRDGRIPITSRQPKGARRTSATVSPATGRPYNSYAYSA</sequence>
<feature type="transmembrane region" description="Helical" evidence="2">
    <location>
        <begin position="372"/>
        <end position="396"/>
    </location>
</feature>
<reference evidence="4" key="1">
    <citation type="journal article" date="2021" name="Sci. Rep.">
        <title>Diploid genomic architecture of Nitzschia inconspicua, an elite biomass production diatom.</title>
        <authorList>
            <person name="Oliver A."/>
            <person name="Podell S."/>
            <person name="Pinowska A."/>
            <person name="Traller J.C."/>
            <person name="Smith S.R."/>
            <person name="McClure R."/>
            <person name="Beliaev A."/>
            <person name="Bohutskyi P."/>
            <person name="Hill E.A."/>
            <person name="Rabines A."/>
            <person name="Zheng H."/>
            <person name="Allen L.Z."/>
            <person name="Kuo A."/>
            <person name="Grigoriev I.V."/>
            <person name="Allen A.E."/>
            <person name="Hazlebeck D."/>
            <person name="Allen E.E."/>
        </authorList>
    </citation>
    <scope>NUCLEOTIDE SEQUENCE</scope>
    <source>
        <strain evidence="4">Hildebrandi</strain>
    </source>
</reference>
<keyword evidence="2" id="KW-0472">Membrane</keyword>
<evidence type="ECO:0000313" key="4">
    <source>
        <dbReference type="EMBL" id="KAG7354461.1"/>
    </source>
</evidence>
<feature type="region of interest" description="Disordered" evidence="1">
    <location>
        <begin position="406"/>
        <end position="445"/>
    </location>
</feature>